<evidence type="ECO:0000313" key="3">
    <source>
        <dbReference type="EMBL" id="KAF2167527.1"/>
    </source>
</evidence>
<dbReference type="GeneID" id="54565875"/>
<reference evidence="3" key="1">
    <citation type="journal article" date="2020" name="Stud. Mycol.">
        <title>101 Dothideomycetes genomes: a test case for predicting lifestyles and emergence of pathogens.</title>
        <authorList>
            <person name="Haridas S."/>
            <person name="Albert R."/>
            <person name="Binder M."/>
            <person name="Bloem J."/>
            <person name="Labutti K."/>
            <person name="Salamov A."/>
            <person name="Andreopoulos B."/>
            <person name="Baker S."/>
            <person name="Barry K."/>
            <person name="Bills G."/>
            <person name="Bluhm B."/>
            <person name="Cannon C."/>
            <person name="Castanera R."/>
            <person name="Culley D."/>
            <person name="Daum C."/>
            <person name="Ezra D."/>
            <person name="Gonzalez J."/>
            <person name="Henrissat B."/>
            <person name="Kuo A."/>
            <person name="Liang C."/>
            <person name="Lipzen A."/>
            <person name="Lutzoni F."/>
            <person name="Magnuson J."/>
            <person name="Mondo S."/>
            <person name="Nolan M."/>
            <person name="Ohm R."/>
            <person name="Pangilinan J."/>
            <person name="Park H.-J."/>
            <person name="Ramirez L."/>
            <person name="Alfaro M."/>
            <person name="Sun H."/>
            <person name="Tritt A."/>
            <person name="Yoshinaga Y."/>
            <person name="Zwiers L.-H."/>
            <person name="Turgeon B."/>
            <person name="Goodwin S."/>
            <person name="Spatafora J."/>
            <person name="Crous P."/>
            <person name="Grigoriev I."/>
        </authorList>
    </citation>
    <scope>NUCLEOTIDE SEQUENCE</scope>
    <source>
        <strain evidence="3">ATCC 36951</strain>
    </source>
</reference>
<dbReference type="Pfam" id="PF22893">
    <property type="entry name" value="ULD_2"/>
    <property type="match status" value="1"/>
</dbReference>
<feature type="domain" description="Ubiquitin-like" evidence="2">
    <location>
        <begin position="50"/>
        <end position="118"/>
    </location>
</feature>
<sequence>MFPAHLPQPGHAPPVRIEVVPSPHPCRVACSSERGRARCSNMIGIRYQARVFSLPLARCQAWAAARNLIRHGMRRERLGPYIDREEFTMVGPDGIEIHPWMWPANLRANDEVELLFWHEQDGAEQGSNPEDAINERADQVAQREGAVADRERDVGGREEAARARERNLGRQEGQMNGRALEHDQRARSLDRRGVALDQRGAAQDNMLRPPAGPFPPHGAPVLEPPNGNEPPRCPRPRCPRCGSCRRRCLEFFACKRRVGDLCRPCAAPP</sequence>
<evidence type="ECO:0000313" key="4">
    <source>
        <dbReference type="Proteomes" id="UP000799537"/>
    </source>
</evidence>
<proteinExistence type="predicted"/>
<gene>
    <name evidence="3" type="ORF">M409DRAFT_54125</name>
</gene>
<dbReference type="InterPro" id="IPR054464">
    <property type="entry name" value="ULD_fung"/>
</dbReference>
<feature type="region of interest" description="Disordered" evidence="1">
    <location>
        <begin position="137"/>
        <end position="235"/>
    </location>
</feature>
<dbReference type="Proteomes" id="UP000799537">
    <property type="component" value="Unassembled WGS sequence"/>
</dbReference>
<evidence type="ECO:0000256" key="1">
    <source>
        <dbReference type="SAM" id="MobiDB-lite"/>
    </source>
</evidence>
<dbReference type="EMBL" id="ML993593">
    <property type="protein sequence ID" value="KAF2167527.1"/>
    <property type="molecule type" value="Genomic_DNA"/>
</dbReference>
<protein>
    <recommendedName>
        <fullName evidence="2">Ubiquitin-like domain-containing protein</fullName>
    </recommendedName>
</protein>
<evidence type="ECO:0000259" key="2">
    <source>
        <dbReference type="Pfam" id="PF22893"/>
    </source>
</evidence>
<keyword evidence="4" id="KW-1185">Reference proteome</keyword>
<accession>A0A6A6CJW7</accession>
<dbReference type="RefSeq" id="XP_033668416.1">
    <property type="nucleotide sequence ID" value="XM_033812603.1"/>
</dbReference>
<feature type="compositionally biased region" description="Basic and acidic residues" evidence="1">
    <location>
        <begin position="179"/>
        <end position="194"/>
    </location>
</feature>
<feature type="compositionally biased region" description="Basic and acidic residues" evidence="1">
    <location>
        <begin position="146"/>
        <end position="169"/>
    </location>
</feature>
<name>A0A6A6CJW7_ZASCE</name>
<organism evidence="3 4">
    <name type="scientific">Zasmidium cellare ATCC 36951</name>
    <dbReference type="NCBI Taxonomy" id="1080233"/>
    <lineage>
        <taxon>Eukaryota</taxon>
        <taxon>Fungi</taxon>
        <taxon>Dikarya</taxon>
        <taxon>Ascomycota</taxon>
        <taxon>Pezizomycotina</taxon>
        <taxon>Dothideomycetes</taxon>
        <taxon>Dothideomycetidae</taxon>
        <taxon>Mycosphaerellales</taxon>
        <taxon>Mycosphaerellaceae</taxon>
        <taxon>Zasmidium</taxon>
    </lineage>
</organism>
<dbReference type="AlphaFoldDB" id="A0A6A6CJW7"/>